<sequence length="128" mass="15428">MPRIALIFTNYFFTLPIAIGIKRFKQMNADFNKKVRHEFHEFSRIFILILLKKLAMNSRYFFTLPIAIGIKRFKQMYTDFNKKVRHEFHEFTPIKFVLICAIRGKKCSTKKPRTHKIIREFVAIKKID</sequence>
<accession>A0A502ET56</accession>
<organism evidence="1 2">
    <name type="scientific">Flavobacterium pectinovorum</name>
    <dbReference type="NCBI Taxonomy" id="29533"/>
    <lineage>
        <taxon>Bacteria</taxon>
        <taxon>Pseudomonadati</taxon>
        <taxon>Bacteroidota</taxon>
        <taxon>Flavobacteriia</taxon>
        <taxon>Flavobacteriales</taxon>
        <taxon>Flavobacteriaceae</taxon>
        <taxon>Flavobacterium</taxon>
    </lineage>
</organism>
<gene>
    <name evidence="1" type="ORF">EAH81_10295</name>
</gene>
<dbReference type="EMBL" id="RCZH01000006">
    <property type="protein sequence ID" value="TPG40727.1"/>
    <property type="molecule type" value="Genomic_DNA"/>
</dbReference>
<dbReference type="Proteomes" id="UP000319700">
    <property type="component" value="Unassembled WGS sequence"/>
</dbReference>
<proteinExistence type="predicted"/>
<evidence type="ECO:0000313" key="2">
    <source>
        <dbReference type="Proteomes" id="UP000319700"/>
    </source>
</evidence>
<name>A0A502ET56_9FLAO</name>
<keyword evidence="2" id="KW-1185">Reference proteome</keyword>
<protein>
    <submittedName>
        <fullName evidence="1">Uncharacterized protein</fullName>
    </submittedName>
</protein>
<dbReference type="AlphaFoldDB" id="A0A502ET56"/>
<evidence type="ECO:0000313" key="1">
    <source>
        <dbReference type="EMBL" id="TPG40727.1"/>
    </source>
</evidence>
<reference evidence="1 2" key="1">
    <citation type="journal article" date="2019" name="Environ. Microbiol.">
        <title>Species interactions and distinct microbial communities in high Arctic permafrost affected cryosols are associated with the CH4 and CO2 gas fluxes.</title>
        <authorList>
            <person name="Altshuler I."/>
            <person name="Hamel J."/>
            <person name="Turney S."/>
            <person name="Magnuson E."/>
            <person name="Levesque R."/>
            <person name="Greer C."/>
            <person name="Whyte L.G."/>
        </authorList>
    </citation>
    <scope>NUCLEOTIDE SEQUENCE [LARGE SCALE GENOMIC DNA]</scope>
    <source>
        <strain evidence="1 2">42</strain>
    </source>
</reference>
<comment type="caution">
    <text evidence="1">The sequence shown here is derived from an EMBL/GenBank/DDBJ whole genome shotgun (WGS) entry which is preliminary data.</text>
</comment>